<dbReference type="EMBL" id="JACIGE010000002">
    <property type="protein sequence ID" value="MBB4246454.1"/>
    <property type="molecule type" value="Genomic_DNA"/>
</dbReference>
<dbReference type="AlphaFoldDB" id="A0A840FXD6"/>
<dbReference type="OrthoDB" id="9801841at2"/>
<evidence type="ECO:0000313" key="3">
    <source>
        <dbReference type="Proteomes" id="UP000587070"/>
    </source>
</evidence>
<keyword evidence="3" id="KW-1185">Reference proteome</keyword>
<dbReference type="RefSeq" id="WP_153114526.1">
    <property type="nucleotide sequence ID" value="NZ_JACIGE010000002.1"/>
</dbReference>
<reference evidence="2 3" key="1">
    <citation type="submission" date="2020-08" db="EMBL/GenBank/DDBJ databases">
        <title>Genome sequencing of Purple Non-Sulfur Bacteria from various extreme environments.</title>
        <authorList>
            <person name="Mayer M."/>
        </authorList>
    </citation>
    <scope>NUCLEOTIDE SEQUENCE [LARGE SCALE GENOMIC DNA]</scope>
    <source>
        <strain evidence="2 3">2761</strain>
    </source>
</reference>
<dbReference type="InterPro" id="IPR015655">
    <property type="entry name" value="PP2C"/>
</dbReference>
<gene>
    <name evidence="2" type="ORF">GGD90_000811</name>
</gene>
<dbReference type="SMART" id="SM00332">
    <property type="entry name" value="PP2Cc"/>
    <property type="match status" value="1"/>
</dbReference>
<accession>A0A840FXD6</accession>
<organism evidence="2 3">
    <name type="scientific">Rhodocyclus tenuis</name>
    <name type="common">Rhodospirillum tenue</name>
    <dbReference type="NCBI Taxonomy" id="1066"/>
    <lineage>
        <taxon>Bacteria</taxon>
        <taxon>Pseudomonadati</taxon>
        <taxon>Pseudomonadota</taxon>
        <taxon>Betaproteobacteria</taxon>
        <taxon>Rhodocyclales</taxon>
        <taxon>Rhodocyclaceae</taxon>
        <taxon>Rhodocyclus</taxon>
    </lineage>
</organism>
<comment type="caution">
    <text evidence="2">The sequence shown here is derived from an EMBL/GenBank/DDBJ whole genome shotgun (WGS) entry which is preliminary data.</text>
</comment>
<dbReference type="PANTHER" id="PTHR13832:SF860">
    <property type="entry name" value="PROTEIN PHOSPHATASE PHPP"/>
    <property type="match status" value="1"/>
</dbReference>
<protein>
    <submittedName>
        <fullName evidence="2">Serine/threonine protein phosphatase PrpC</fullName>
    </submittedName>
</protein>
<dbReference type="PANTHER" id="PTHR13832">
    <property type="entry name" value="PROTEIN PHOSPHATASE 2C"/>
    <property type="match status" value="1"/>
</dbReference>
<dbReference type="Gene3D" id="3.60.40.10">
    <property type="entry name" value="PPM-type phosphatase domain"/>
    <property type="match status" value="1"/>
</dbReference>
<evidence type="ECO:0000313" key="2">
    <source>
        <dbReference type="EMBL" id="MBB4246454.1"/>
    </source>
</evidence>
<dbReference type="InterPro" id="IPR001932">
    <property type="entry name" value="PPM-type_phosphatase-like_dom"/>
</dbReference>
<feature type="domain" description="PPM-type phosphatase" evidence="1">
    <location>
        <begin position="4"/>
        <end position="243"/>
    </location>
</feature>
<dbReference type="InterPro" id="IPR036457">
    <property type="entry name" value="PPM-type-like_dom_sf"/>
</dbReference>
<dbReference type="Proteomes" id="UP000587070">
    <property type="component" value="Unassembled WGS sequence"/>
</dbReference>
<dbReference type="SUPFAM" id="SSF81606">
    <property type="entry name" value="PP2C-like"/>
    <property type="match status" value="1"/>
</dbReference>
<sequence length="303" mass="33887">MKFTIFQESRRGRRANNEDRLGYCYSRDALLMVVADGMGGHYYGEIAAQIAVQTLTGAFQREALPQLQDPFLFLQKAISNAHSAIRDYSSEQRLNDSPRTTVVACIVQDNVAYWAHAGDSRLYLMRDGRMLARTRDHSRVQLLIDQGAISEAQATSHPERNRIWSCLGGEQAPEIEFSRKTPLENGDVLVLCSDGVWGPMPGELMAMSLKDANLMQAVPMLLSQAEVRAGTHADNLSMIAVRWEDSYFDQTTSAVSTKTMPIDAITTHLDQFGRNPAYKSELTDDEIERAIAEINHAIQKFSK</sequence>
<name>A0A840FXD6_RHOTE</name>
<evidence type="ECO:0000259" key="1">
    <source>
        <dbReference type="PROSITE" id="PS51746"/>
    </source>
</evidence>
<dbReference type="GO" id="GO:0004722">
    <property type="term" value="F:protein serine/threonine phosphatase activity"/>
    <property type="evidence" value="ECO:0007669"/>
    <property type="project" value="InterPro"/>
</dbReference>
<dbReference type="CDD" id="cd00143">
    <property type="entry name" value="PP2Cc"/>
    <property type="match status" value="1"/>
</dbReference>
<dbReference type="SMART" id="SM00331">
    <property type="entry name" value="PP2C_SIG"/>
    <property type="match status" value="1"/>
</dbReference>
<dbReference type="Pfam" id="PF13672">
    <property type="entry name" value="PP2C_2"/>
    <property type="match status" value="1"/>
</dbReference>
<proteinExistence type="predicted"/>
<dbReference type="PROSITE" id="PS51746">
    <property type="entry name" value="PPM_2"/>
    <property type="match status" value="1"/>
</dbReference>